<keyword evidence="2" id="KW-1185">Reference proteome</keyword>
<dbReference type="OrthoDB" id="4368392at2759"/>
<evidence type="ECO:0000313" key="2">
    <source>
        <dbReference type="Proteomes" id="UP001141434"/>
    </source>
</evidence>
<sequence>MAPRISPSKLRLINDMIQSQSLTRSQMAKAAECSEQTIKNIRRNLRLFGHVHAPPTRVGRRRSLTPPMLEALCDHLLEKPGDGYLSCPKAGRKRPPDRVLKSRVPNYEKFIFITSPSLHRTTFYMLMNLDVINELGSDGQAGHHLV</sequence>
<reference evidence="1" key="1">
    <citation type="submission" date="2022-11" db="EMBL/GenBank/DDBJ databases">
        <authorList>
            <person name="Petersen C."/>
        </authorList>
    </citation>
    <scope>NUCLEOTIDE SEQUENCE</scope>
    <source>
        <strain evidence="1">IBT 34128</strain>
    </source>
</reference>
<protein>
    <submittedName>
        <fullName evidence="1">Uncharacterized protein</fullName>
    </submittedName>
</protein>
<dbReference type="Proteomes" id="UP001141434">
    <property type="component" value="Unassembled WGS sequence"/>
</dbReference>
<dbReference type="GeneID" id="81394321"/>
<dbReference type="EMBL" id="JAPMSZ010000005">
    <property type="protein sequence ID" value="KAJ5102349.1"/>
    <property type="molecule type" value="Genomic_DNA"/>
</dbReference>
<dbReference type="RefSeq" id="XP_056513180.1">
    <property type="nucleotide sequence ID" value="XM_056655153.1"/>
</dbReference>
<gene>
    <name evidence="1" type="ORF">NUU61_004571</name>
</gene>
<dbReference type="AlphaFoldDB" id="A0A9W9FLH5"/>
<name>A0A9W9FLH5_9EURO</name>
<dbReference type="SUPFAM" id="SSF46689">
    <property type="entry name" value="Homeodomain-like"/>
    <property type="match status" value="1"/>
</dbReference>
<proteinExistence type="predicted"/>
<evidence type="ECO:0000313" key="1">
    <source>
        <dbReference type="EMBL" id="KAJ5102349.1"/>
    </source>
</evidence>
<reference evidence="1" key="2">
    <citation type="journal article" date="2023" name="IMA Fungus">
        <title>Comparative genomic study of the Penicillium genus elucidates a diverse pangenome and 15 lateral gene transfer events.</title>
        <authorList>
            <person name="Petersen C."/>
            <person name="Sorensen T."/>
            <person name="Nielsen M.R."/>
            <person name="Sondergaard T.E."/>
            <person name="Sorensen J.L."/>
            <person name="Fitzpatrick D.A."/>
            <person name="Frisvad J.C."/>
            <person name="Nielsen K.L."/>
        </authorList>
    </citation>
    <scope>NUCLEOTIDE SEQUENCE</scope>
    <source>
        <strain evidence="1">IBT 34128</strain>
    </source>
</reference>
<accession>A0A9W9FLH5</accession>
<dbReference type="InterPro" id="IPR009057">
    <property type="entry name" value="Homeodomain-like_sf"/>
</dbReference>
<organism evidence="1 2">
    <name type="scientific">Penicillium alfredii</name>
    <dbReference type="NCBI Taxonomy" id="1506179"/>
    <lineage>
        <taxon>Eukaryota</taxon>
        <taxon>Fungi</taxon>
        <taxon>Dikarya</taxon>
        <taxon>Ascomycota</taxon>
        <taxon>Pezizomycotina</taxon>
        <taxon>Eurotiomycetes</taxon>
        <taxon>Eurotiomycetidae</taxon>
        <taxon>Eurotiales</taxon>
        <taxon>Aspergillaceae</taxon>
        <taxon>Penicillium</taxon>
    </lineage>
</organism>
<comment type="caution">
    <text evidence="1">The sequence shown here is derived from an EMBL/GenBank/DDBJ whole genome shotgun (WGS) entry which is preliminary data.</text>
</comment>